<protein>
    <submittedName>
        <fullName evidence="2">Permease prefix domain 1-containing protein</fullName>
    </submittedName>
</protein>
<evidence type="ECO:0000313" key="3">
    <source>
        <dbReference type="Proteomes" id="UP000742460"/>
    </source>
</evidence>
<feature type="transmembrane region" description="Helical" evidence="1">
    <location>
        <begin position="105"/>
        <end position="126"/>
    </location>
</feature>
<dbReference type="NCBIfam" id="NF038403">
    <property type="entry name" value="perm_prefix_1"/>
    <property type="match status" value="1"/>
</dbReference>
<dbReference type="InterPro" id="IPR047928">
    <property type="entry name" value="Perm_prefix_1"/>
</dbReference>
<reference evidence="2" key="2">
    <citation type="submission" date="2021-09" db="EMBL/GenBank/DDBJ databases">
        <authorList>
            <person name="Gilroy R."/>
        </authorList>
    </citation>
    <scope>NUCLEOTIDE SEQUENCE</scope>
    <source>
        <strain evidence="2">ChiGjej5B5-22894</strain>
    </source>
</reference>
<dbReference type="AlphaFoldDB" id="A0A921MXH6"/>
<gene>
    <name evidence="2" type="ORF">K8V81_12355</name>
</gene>
<organism evidence="2 3">
    <name type="scientific">Brachybacterium massiliense</name>
    <dbReference type="NCBI Taxonomy" id="1755098"/>
    <lineage>
        <taxon>Bacteria</taxon>
        <taxon>Bacillati</taxon>
        <taxon>Actinomycetota</taxon>
        <taxon>Actinomycetes</taxon>
        <taxon>Micrococcales</taxon>
        <taxon>Dermabacteraceae</taxon>
        <taxon>Brachybacterium</taxon>
    </lineage>
</organism>
<sequence>MNVIDSYLDTLFAPYPDSPRLREARAELRTMMEDQQDGLIAEGLTESQAVGRVIAEFGSLEEVAPVLGIDAELGRGAAAPAPPQYPVLEVDRARAYVEAVHRSQWLPAAGLTLFVLCAAPLLLLIAATGSSQGDPANWAIAVGISAVLVMVALGTVLMIIRDARLKDYEDLDSGEFTLTAPVRAFAQSVWDENRRTTIAAEAVAIMLWILCALPTILLALLGGKNSLAVLYGVCLTLAMVAIGLAVTTRAGWSASASSTLLQEEDEEDEDPEYSTNPVVRAIAAVYWPVMAAIYLAWSFLTGDWHISWVLWPVAGVLYAGLSGLSVALRSEDDSTSARSRRA</sequence>
<feature type="transmembrane region" description="Helical" evidence="1">
    <location>
        <begin position="306"/>
        <end position="328"/>
    </location>
</feature>
<reference evidence="2" key="1">
    <citation type="journal article" date="2021" name="PeerJ">
        <title>Extensive microbial diversity within the chicken gut microbiome revealed by metagenomics and culture.</title>
        <authorList>
            <person name="Gilroy R."/>
            <person name="Ravi A."/>
            <person name="Getino M."/>
            <person name="Pursley I."/>
            <person name="Horton D.L."/>
            <person name="Alikhan N.F."/>
            <person name="Baker D."/>
            <person name="Gharbi K."/>
            <person name="Hall N."/>
            <person name="Watson M."/>
            <person name="Adriaenssens E.M."/>
            <person name="Foster-Nyarko E."/>
            <person name="Jarju S."/>
            <person name="Secka A."/>
            <person name="Antonio M."/>
            <person name="Oren A."/>
            <person name="Chaudhuri R.R."/>
            <person name="La Ragione R."/>
            <person name="Hildebrand F."/>
            <person name="Pallen M.J."/>
        </authorList>
    </citation>
    <scope>NUCLEOTIDE SEQUENCE</scope>
    <source>
        <strain evidence="2">ChiGjej5B5-22894</strain>
    </source>
</reference>
<proteinExistence type="predicted"/>
<evidence type="ECO:0000256" key="1">
    <source>
        <dbReference type="SAM" id="Phobius"/>
    </source>
</evidence>
<keyword evidence="1" id="KW-1133">Transmembrane helix</keyword>
<comment type="caution">
    <text evidence="2">The sequence shown here is derived from an EMBL/GenBank/DDBJ whole genome shotgun (WGS) entry which is preliminary data.</text>
</comment>
<feature type="transmembrane region" description="Helical" evidence="1">
    <location>
        <begin position="281"/>
        <end position="300"/>
    </location>
</feature>
<dbReference type="EMBL" id="DYUE01000292">
    <property type="protein sequence ID" value="HJG92503.1"/>
    <property type="molecule type" value="Genomic_DNA"/>
</dbReference>
<name>A0A921MXH6_9MICO</name>
<keyword evidence="1" id="KW-0812">Transmembrane</keyword>
<feature type="transmembrane region" description="Helical" evidence="1">
    <location>
        <begin position="138"/>
        <end position="160"/>
    </location>
</feature>
<accession>A0A921MXH6</accession>
<feature type="transmembrane region" description="Helical" evidence="1">
    <location>
        <begin position="228"/>
        <end position="247"/>
    </location>
</feature>
<feature type="transmembrane region" description="Helical" evidence="1">
    <location>
        <begin position="202"/>
        <end position="222"/>
    </location>
</feature>
<dbReference type="Proteomes" id="UP000742460">
    <property type="component" value="Unassembled WGS sequence"/>
</dbReference>
<keyword evidence="1" id="KW-0472">Membrane</keyword>
<evidence type="ECO:0000313" key="2">
    <source>
        <dbReference type="EMBL" id="HJG92503.1"/>
    </source>
</evidence>